<dbReference type="InterPro" id="IPR001482">
    <property type="entry name" value="T2SS/T4SS_dom"/>
</dbReference>
<dbReference type="AlphaFoldDB" id="A0A1G2NH03"/>
<dbReference type="SUPFAM" id="SSF52540">
    <property type="entry name" value="P-loop containing nucleoside triphosphate hydrolases"/>
    <property type="match status" value="1"/>
</dbReference>
<name>A0A1G2NH03_9BACT</name>
<organism evidence="3 4">
    <name type="scientific">Candidatus Taylorbacteria bacterium RIFCSPLOWO2_01_FULL_48_100</name>
    <dbReference type="NCBI Taxonomy" id="1802322"/>
    <lineage>
        <taxon>Bacteria</taxon>
        <taxon>Candidatus Tayloriibacteriota</taxon>
    </lineage>
</organism>
<proteinExistence type="inferred from homology"/>
<reference evidence="3 4" key="1">
    <citation type="journal article" date="2016" name="Nat. Commun.">
        <title>Thousands of microbial genomes shed light on interconnected biogeochemical processes in an aquifer system.</title>
        <authorList>
            <person name="Anantharaman K."/>
            <person name="Brown C.T."/>
            <person name="Hug L.A."/>
            <person name="Sharon I."/>
            <person name="Castelle C.J."/>
            <person name="Probst A.J."/>
            <person name="Thomas B.C."/>
            <person name="Singh A."/>
            <person name="Wilkins M.J."/>
            <person name="Karaoz U."/>
            <person name="Brodie E.L."/>
            <person name="Williams K.H."/>
            <person name="Hubbard S.S."/>
            <person name="Banfield J.F."/>
        </authorList>
    </citation>
    <scope>NUCLEOTIDE SEQUENCE [LARGE SCALE GENOMIC DNA]</scope>
</reference>
<comment type="caution">
    <text evidence="3">The sequence shown here is derived from an EMBL/GenBank/DDBJ whole genome shotgun (WGS) entry which is preliminary data.</text>
</comment>
<evidence type="ECO:0000259" key="2">
    <source>
        <dbReference type="Pfam" id="PF00437"/>
    </source>
</evidence>
<dbReference type="NCBIfam" id="TIGR01420">
    <property type="entry name" value="pilT_fam"/>
    <property type="match status" value="1"/>
</dbReference>
<dbReference type="GO" id="GO:0016887">
    <property type="term" value="F:ATP hydrolysis activity"/>
    <property type="evidence" value="ECO:0007669"/>
    <property type="project" value="InterPro"/>
</dbReference>
<comment type="similarity">
    <text evidence="1">Belongs to the GSP E family.</text>
</comment>
<protein>
    <submittedName>
        <fullName evidence="3">Type IV pili twitching motility protein PilT</fullName>
    </submittedName>
</protein>
<dbReference type="PANTHER" id="PTHR30486">
    <property type="entry name" value="TWITCHING MOTILITY PROTEIN PILT"/>
    <property type="match status" value="1"/>
</dbReference>
<evidence type="ECO:0000313" key="3">
    <source>
        <dbReference type="EMBL" id="OHA34671.1"/>
    </source>
</evidence>
<dbReference type="Proteomes" id="UP000177797">
    <property type="component" value="Unassembled WGS sequence"/>
</dbReference>
<evidence type="ECO:0000256" key="1">
    <source>
        <dbReference type="ARBA" id="ARBA00006611"/>
    </source>
</evidence>
<sequence>MASDYKKELEGLADYVLREGASDLHLSEGKPPAIRVNGNLLPLEKQARISRADAEGFAKVLLKSEDEKRFFSDKEVDVSWAYSDKARFRVNGYFQQGGISFAMRLIPRKIQTLEELGLPSILESFTKRQQGFFLVVGPIGSGKSTTLASLIEMVNASRAEHIMTIEDPIEYVYEQKQSIIDQREVRLDTKDFRTALTSLFRQDIDVALIGEMRDIETIAAAVTAAETGHLIFSTLHTNSAAQTIERIIDVFPTGQQEQIRIQLASSLTGIFSQRLVPRISGGRVPAYELLISNSAVANLIREKRTHEIQTVIQTSGEQGMIDMDRSLAELVRTGAIAPETAFSYSLNPAVLERLM</sequence>
<dbReference type="CDD" id="cd01131">
    <property type="entry name" value="PilT"/>
    <property type="match status" value="1"/>
</dbReference>
<dbReference type="Gene3D" id="3.40.50.300">
    <property type="entry name" value="P-loop containing nucleotide triphosphate hydrolases"/>
    <property type="match status" value="1"/>
</dbReference>
<evidence type="ECO:0000313" key="4">
    <source>
        <dbReference type="Proteomes" id="UP000177797"/>
    </source>
</evidence>
<dbReference type="GO" id="GO:0005524">
    <property type="term" value="F:ATP binding"/>
    <property type="evidence" value="ECO:0007669"/>
    <property type="project" value="InterPro"/>
</dbReference>
<dbReference type="Gene3D" id="3.30.450.90">
    <property type="match status" value="1"/>
</dbReference>
<feature type="domain" description="Bacterial type II secretion system protein E" evidence="2">
    <location>
        <begin position="13"/>
        <end position="279"/>
    </location>
</feature>
<gene>
    <name evidence="3" type="ORF">A2938_00280</name>
</gene>
<dbReference type="EMBL" id="MHSA01000010">
    <property type="protein sequence ID" value="OHA34671.1"/>
    <property type="molecule type" value="Genomic_DNA"/>
</dbReference>
<dbReference type="InterPro" id="IPR050921">
    <property type="entry name" value="T4SS_GSP_E_ATPase"/>
</dbReference>
<dbReference type="InterPro" id="IPR006321">
    <property type="entry name" value="PilT/PilU"/>
</dbReference>
<dbReference type="InterPro" id="IPR027417">
    <property type="entry name" value="P-loop_NTPase"/>
</dbReference>
<dbReference type="PANTHER" id="PTHR30486:SF16">
    <property type="entry name" value="TWITCHING MOTILITY PROTEIN PILT"/>
    <property type="match status" value="1"/>
</dbReference>
<accession>A0A1G2NH03</accession>
<dbReference type="Pfam" id="PF00437">
    <property type="entry name" value="T2SSE"/>
    <property type="match status" value="1"/>
</dbReference>